<evidence type="ECO:0000313" key="1">
    <source>
        <dbReference type="EMBL" id="CAF1383433.1"/>
    </source>
</evidence>
<gene>
    <name evidence="1" type="ORF">RFH988_LOCUS33971</name>
</gene>
<dbReference type="EMBL" id="CAJNOO010004498">
    <property type="protein sequence ID" value="CAF1383433.1"/>
    <property type="molecule type" value="Genomic_DNA"/>
</dbReference>
<name>A0A815JK31_9BILA</name>
<sequence>MPFRDHWRDVKTLRNDGIPIDATSNETAKLFDATLTQYVGWYNDKQFGGIKASLSRLLASDPNCASSRILAAAIGLFSMSRSSALAHAQVVETLGDTATSSDRYINLHTQALIDWSLGYRSRAT</sequence>
<dbReference type="AlphaFoldDB" id="A0A815JK31"/>
<proteinExistence type="predicted"/>
<comment type="caution">
    <text evidence="1">The sequence shown here is derived from an EMBL/GenBank/DDBJ whole genome shotgun (WGS) entry which is preliminary data.</text>
</comment>
<evidence type="ECO:0000313" key="2">
    <source>
        <dbReference type="Proteomes" id="UP000663882"/>
    </source>
</evidence>
<reference evidence="1" key="1">
    <citation type="submission" date="2021-02" db="EMBL/GenBank/DDBJ databases">
        <authorList>
            <person name="Nowell W R."/>
        </authorList>
    </citation>
    <scope>NUCLEOTIDE SEQUENCE</scope>
</reference>
<accession>A0A815JK31</accession>
<organism evidence="1 2">
    <name type="scientific">Rotaria sordida</name>
    <dbReference type="NCBI Taxonomy" id="392033"/>
    <lineage>
        <taxon>Eukaryota</taxon>
        <taxon>Metazoa</taxon>
        <taxon>Spiralia</taxon>
        <taxon>Gnathifera</taxon>
        <taxon>Rotifera</taxon>
        <taxon>Eurotatoria</taxon>
        <taxon>Bdelloidea</taxon>
        <taxon>Philodinida</taxon>
        <taxon>Philodinidae</taxon>
        <taxon>Rotaria</taxon>
    </lineage>
</organism>
<dbReference type="OrthoDB" id="1427555at2759"/>
<dbReference type="Proteomes" id="UP000663882">
    <property type="component" value="Unassembled WGS sequence"/>
</dbReference>
<feature type="non-terminal residue" evidence="1">
    <location>
        <position position="1"/>
    </location>
</feature>
<protein>
    <submittedName>
        <fullName evidence="1">Uncharacterized protein</fullName>
    </submittedName>
</protein>